<dbReference type="Pfam" id="PF15794">
    <property type="entry name" value="CCDC106"/>
    <property type="match status" value="1"/>
</dbReference>
<keyword evidence="4" id="KW-1185">Reference proteome</keyword>
<evidence type="ECO:0000313" key="4">
    <source>
        <dbReference type="Proteomes" id="UP000314987"/>
    </source>
</evidence>
<organism evidence="3 4">
    <name type="scientific">Vombatus ursinus</name>
    <name type="common">Common wombat</name>
    <dbReference type="NCBI Taxonomy" id="29139"/>
    <lineage>
        <taxon>Eukaryota</taxon>
        <taxon>Metazoa</taxon>
        <taxon>Chordata</taxon>
        <taxon>Craniata</taxon>
        <taxon>Vertebrata</taxon>
        <taxon>Euteleostomi</taxon>
        <taxon>Mammalia</taxon>
        <taxon>Metatheria</taxon>
        <taxon>Diprotodontia</taxon>
        <taxon>Vombatidae</taxon>
        <taxon>Vombatus</taxon>
    </lineage>
</organism>
<feature type="compositionally biased region" description="Basic residues" evidence="2">
    <location>
        <begin position="1"/>
        <end position="10"/>
    </location>
</feature>
<feature type="compositionally biased region" description="Low complexity" evidence="2">
    <location>
        <begin position="97"/>
        <end position="106"/>
    </location>
</feature>
<evidence type="ECO:0000313" key="3">
    <source>
        <dbReference type="Ensembl" id="ENSVURP00010003982.1"/>
    </source>
</evidence>
<evidence type="ECO:0000256" key="2">
    <source>
        <dbReference type="SAM" id="MobiDB-lite"/>
    </source>
</evidence>
<proteinExistence type="predicted"/>
<dbReference type="AlphaFoldDB" id="A0A4X2K443"/>
<dbReference type="InterPro" id="IPR031591">
    <property type="entry name" value="CCDC106"/>
</dbReference>
<reference evidence="3" key="3">
    <citation type="submission" date="2025-09" db="UniProtKB">
        <authorList>
            <consortium name="Ensembl"/>
        </authorList>
    </citation>
    <scope>IDENTIFICATION</scope>
</reference>
<dbReference type="PANTHER" id="PTHR16477:SF2">
    <property type="entry name" value="COILED-COIL DOMAIN-CONTAINING PROTEIN 106"/>
    <property type="match status" value="1"/>
</dbReference>
<keyword evidence="1" id="KW-0175">Coiled coil</keyword>
<feature type="coiled-coil region" evidence="1">
    <location>
        <begin position="30"/>
        <end position="64"/>
    </location>
</feature>
<reference evidence="3" key="2">
    <citation type="submission" date="2025-08" db="UniProtKB">
        <authorList>
            <consortium name="Ensembl"/>
        </authorList>
    </citation>
    <scope>IDENTIFICATION</scope>
</reference>
<feature type="region of interest" description="Disordered" evidence="2">
    <location>
        <begin position="71"/>
        <end position="140"/>
    </location>
</feature>
<dbReference type="Ensembl" id="ENSVURT00010004517.1">
    <property type="protein sequence ID" value="ENSVURP00010003982.1"/>
    <property type="gene ID" value="ENSVURG00010003172.1"/>
</dbReference>
<dbReference type="PANTHER" id="PTHR16477">
    <property type="entry name" value="COILED-COIL DOMAIN-CONTAINING PROTEIN 106"/>
    <property type="match status" value="1"/>
</dbReference>
<dbReference type="GeneTree" id="ENSGT00390000013183"/>
<name>A0A4X2K443_VOMUR</name>
<gene>
    <name evidence="3" type="primary">CCDC106</name>
</gene>
<reference evidence="4" key="1">
    <citation type="submission" date="2018-12" db="EMBL/GenBank/DDBJ databases">
        <authorList>
            <person name="Yazar S."/>
        </authorList>
    </citation>
    <scope>NUCLEOTIDE SEQUENCE [LARGE SCALE GENOMIC DNA]</scope>
</reference>
<protein>
    <submittedName>
        <fullName evidence="3">Coiled-coil domain containing 106</fullName>
    </submittedName>
</protein>
<accession>A0A4X2K443</accession>
<dbReference type="Proteomes" id="UP000314987">
    <property type="component" value="Unassembled WGS sequence"/>
</dbReference>
<feature type="compositionally biased region" description="Basic residues" evidence="2">
    <location>
        <begin position="116"/>
        <end position="132"/>
    </location>
</feature>
<feature type="compositionally biased region" description="Basic and acidic residues" evidence="2">
    <location>
        <begin position="71"/>
        <end position="86"/>
    </location>
</feature>
<feature type="region of interest" description="Disordered" evidence="2">
    <location>
        <begin position="1"/>
        <end position="21"/>
    </location>
</feature>
<dbReference type="GO" id="GO:0005654">
    <property type="term" value="C:nucleoplasm"/>
    <property type="evidence" value="ECO:0007669"/>
    <property type="project" value="TreeGrafter"/>
</dbReference>
<evidence type="ECO:0000256" key="1">
    <source>
        <dbReference type="SAM" id="Coils"/>
    </source>
</evidence>
<sequence>MNERNSRRRTKPPEPTSPTLALMHSVKTQLHMALERNSWLQKRIEDLEEERDFLRCQLDKFISCARIDAEDHCRGKPGPRRAEGADGRGGGEASDPESAASSLSGGSEEGGSAERKRQKQKGAAGRRRFGKPKARERQRVKDADGVLCRYKKILGTFQKLKSMSRAFEHHRVDRNTVALTTPIAELLIVAPEKLAEVGEFDPSKERLLEYSRRCFLALDDETLKKVQALKKSKLLLPITYRFKR</sequence>